<dbReference type="PANTHER" id="PTHR27005:SF468">
    <property type="entry name" value="OS01G0310500 PROTEIN"/>
    <property type="match status" value="1"/>
</dbReference>
<reference evidence="22" key="2">
    <citation type="submission" date="2021-03" db="UniProtKB">
        <authorList>
            <consortium name="EnsemblPlants"/>
        </authorList>
    </citation>
    <scope>IDENTIFICATION</scope>
</reference>
<keyword evidence="7 19" id="KW-0732">Signal</keyword>
<keyword evidence="15" id="KW-0325">Glycoprotein</keyword>
<protein>
    <submittedName>
        <fullName evidence="22">Uncharacterized protein</fullName>
    </submittedName>
</protein>
<dbReference type="InterPro" id="IPR025287">
    <property type="entry name" value="WAK_GUB"/>
</dbReference>
<comment type="catalytic activity">
    <reaction evidence="17">
        <text>L-threonyl-[protein] + ATP = O-phospho-L-threonyl-[protein] + ADP + H(+)</text>
        <dbReference type="Rhea" id="RHEA:46608"/>
        <dbReference type="Rhea" id="RHEA-COMP:11060"/>
        <dbReference type="Rhea" id="RHEA-COMP:11605"/>
        <dbReference type="ChEBI" id="CHEBI:15378"/>
        <dbReference type="ChEBI" id="CHEBI:30013"/>
        <dbReference type="ChEBI" id="CHEBI:30616"/>
        <dbReference type="ChEBI" id="CHEBI:61977"/>
        <dbReference type="ChEBI" id="CHEBI:456216"/>
    </reaction>
</comment>
<evidence type="ECO:0000256" key="8">
    <source>
        <dbReference type="ARBA" id="ARBA00022737"/>
    </source>
</evidence>
<dbReference type="GO" id="GO:0016788">
    <property type="term" value="F:hydrolase activity, acting on ester bonds"/>
    <property type="evidence" value="ECO:0007669"/>
    <property type="project" value="InterPro"/>
</dbReference>
<keyword evidence="10" id="KW-0418">Kinase</keyword>
<dbReference type="Pfam" id="PF08488">
    <property type="entry name" value="WAK"/>
    <property type="match status" value="1"/>
</dbReference>
<dbReference type="InterPro" id="IPR018097">
    <property type="entry name" value="EGF_Ca-bd_CS"/>
</dbReference>
<sequence>MANKKLVFFVVVALCSSFPLPALSQQIPKVDAIYQFGDSISDTGNLIRESPIGEHTTFARLPYGQTYFHKPTGRCSNGLLMIDFFARYLNLPLLDAYLNEAGNFTHGVNFAVAGSTALDTSTLAAKNITSPVTNSSLSVQMAWFRSHLQSICPNNPKDCKTKLAKSLFIIETGGNDFNYAFFGRKTMNEVQQMVNGVIQAIISGVKGLRRMTYKRLVVELVTTSMAYSSYALLLTVWVLVTLTPVISGDKVVSPLVIAPNCSEKCGNMSIPYPFGIEDGCYYKPPNNDTSFRITCNNTKIPPTPILGINFEVLNISVIEGELRTQLHHVSYDCYNHTDRLQHHQVGFHLSTTFTLSSNKNMLVAIGCDTSAWFTGDRGGKKYETGCMTKCVELEDAIGDECSGIGCCQASIPSGIRNTQVVLISFNNHVSVYTFNPCSVAFPVAKDAFTFNYRNLTQTVDYYENLHFPVVFSWTIGRNNCAAAIKDGSCLCKENAFCYDPVHETGYRCNCTDGYSGNPYLPNGCTDIDECKGENDCEKAEYCSNTVGSYNCKCPRGYHGDGTKTHGCISNIKPWLIPVLTTAGCCLETEVPLLVYEFINNGTLYDHLNDATKASIMKWHVRLNIASEVANVLSYLHTTISTPIIHRDIKSMNILLDESYTAKTGELTEKSDVYSFGVVLLELLTREKVISNIRSEDEKCLAIYFLLRIKEGRLLDILDVNIVSKNTLEEIQQMANLAKWCLMLKGDERPTMKEVAMELETIKRKGSRDSHPWNDDGSIQEDSESFIATEITSNYVGCSSGVESILCDSYLPSSLESGRDCRMSSTLQAKMQAYLWGLQAAPQKGERALFELNLKVENGVTIFVGKPREQTEVESNIVEEDEAKSVADLSEGEDELEEEVDEFGRLDDECKLSRCPHNSIYLVTQCTSLRNKSVGRNGRN</sequence>
<dbReference type="InterPro" id="IPR045274">
    <property type="entry name" value="WAK-like"/>
</dbReference>
<feature type="domain" description="EGF-like" evidence="21">
    <location>
        <begin position="526"/>
        <end position="563"/>
    </location>
</feature>
<evidence type="ECO:0000256" key="9">
    <source>
        <dbReference type="ARBA" id="ARBA00022741"/>
    </source>
</evidence>
<keyword evidence="5" id="KW-0808">Transferase</keyword>
<dbReference type="PROSITE" id="PS01187">
    <property type="entry name" value="EGF_CA"/>
    <property type="match status" value="1"/>
</dbReference>
<evidence type="ECO:0000256" key="10">
    <source>
        <dbReference type="ARBA" id="ARBA00022777"/>
    </source>
</evidence>
<dbReference type="Pfam" id="PF00657">
    <property type="entry name" value="Lipase_GDSL"/>
    <property type="match status" value="1"/>
</dbReference>
<dbReference type="EnsemblPlants" id="AUR62030352-RA">
    <property type="protein sequence ID" value="AUR62030352-RA:cds"/>
    <property type="gene ID" value="AUR62030352"/>
</dbReference>
<dbReference type="Gene3D" id="3.40.50.1110">
    <property type="entry name" value="SGNH hydrolase"/>
    <property type="match status" value="1"/>
</dbReference>
<dbReference type="GO" id="GO:0005509">
    <property type="term" value="F:calcium ion binding"/>
    <property type="evidence" value="ECO:0007669"/>
    <property type="project" value="InterPro"/>
</dbReference>
<comment type="catalytic activity">
    <reaction evidence="16">
        <text>L-seryl-[protein] + ATP = O-phospho-L-seryl-[protein] + ADP + H(+)</text>
        <dbReference type="Rhea" id="RHEA:17989"/>
        <dbReference type="Rhea" id="RHEA-COMP:9863"/>
        <dbReference type="Rhea" id="RHEA-COMP:11604"/>
        <dbReference type="ChEBI" id="CHEBI:15378"/>
        <dbReference type="ChEBI" id="CHEBI:29999"/>
        <dbReference type="ChEBI" id="CHEBI:30616"/>
        <dbReference type="ChEBI" id="CHEBI:83421"/>
        <dbReference type="ChEBI" id="CHEBI:456216"/>
    </reaction>
</comment>
<dbReference type="InterPro" id="IPR000742">
    <property type="entry name" value="EGF"/>
</dbReference>
<keyword evidence="14" id="KW-1015">Disulfide bond</keyword>
<evidence type="ECO:0000256" key="11">
    <source>
        <dbReference type="ARBA" id="ARBA00022840"/>
    </source>
</evidence>
<dbReference type="SMART" id="SM00181">
    <property type="entry name" value="EGF"/>
    <property type="match status" value="2"/>
</dbReference>
<keyword evidence="4 18" id="KW-0245">EGF-like domain</keyword>
<evidence type="ECO:0000313" key="22">
    <source>
        <dbReference type="EnsemblPlants" id="AUR62030352-RA:cds"/>
    </source>
</evidence>
<evidence type="ECO:0000259" key="21">
    <source>
        <dbReference type="PROSITE" id="PS50026"/>
    </source>
</evidence>
<dbReference type="PROSITE" id="PS00010">
    <property type="entry name" value="ASX_HYDROXYL"/>
    <property type="match status" value="1"/>
</dbReference>
<dbReference type="SMART" id="SM00220">
    <property type="entry name" value="S_TKc"/>
    <property type="match status" value="1"/>
</dbReference>
<keyword evidence="23" id="KW-1185">Reference proteome</keyword>
<keyword evidence="12" id="KW-1133">Transmembrane helix</keyword>
<evidence type="ECO:0000256" key="17">
    <source>
        <dbReference type="ARBA" id="ARBA00047951"/>
    </source>
</evidence>
<dbReference type="FunFam" id="2.10.25.10:FF:000038">
    <property type="entry name" value="Fibrillin 2"/>
    <property type="match status" value="1"/>
</dbReference>
<evidence type="ECO:0000256" key="6">
    <source>
        <dbReference type="ARBA" id="ARBA00022692"/>
    </source>
</evidence>
<dbReference type="Gramene" id="AUR62030352-RA">
    <property type="protein sequence ID" value="AUR62030352-RA:cds"/>
    <property type="gene ID" value="AUR62030352"/>
</dbReference>
<dbReference type="InterPro" id="IPR001881">
    <property type="entry name" value="EGF-like_Ca-bd_dom"/>
</dbReference>
<evidence type="ECO:0000256" key="3">
    <source>
        <dbReference type="ARBA" id="ARBA00022527"/>
    </source>
</evidence>
<evidence type="ECO:0000256" key="16">
    <source>
        <dbReference type="ARBA" id="ARBA00047558"/>
    </source>
</evidence>
<comment type="subcellular location">
    <subcellularLocation>
        <location evidence="1">Membrane</location>
        <topology evidence="1">Single-pass type I membrane protein</topology>
    </subcellularLocation>
</comment>
<dbReference type="GO" id="GO:0030247">
    <property type="term" value="F:polysaccharide binding"/>
    <property type="evidence" value="ECO:0007669"/>
    <property type="project" value="InterPro"/>
</dbReference>
<dbReference type="PROSITE" id="PS50011">
    <property type="entry name" value="PROTEIN_KINASE_DOM"/>
    <property type="match status" value="1"/>
</dbReference>
<dbReference type="SUPFAM" id="SSF57196">
    <property type="entry name" value="EGF/Laminin"/>
    <property type="match status" value="1"/>
</dbReference>
<name>A0A803MJA6_CHEQI</name>
<feature type="signal peptide" evidence="19">
    <location>
        <begin position="1"/>
        <end position="24"/>
    </location>
</feature>
<evidence type="ECO:0000256" key="15">
    <source>
        <dbReference type="ARBA" id="ARBA00023180"/>
    </source>
</evidence>
<keyword evidence="9" id="KW-0547">Nucleotide-binding</keyword>
<dbReference type="InterPro" id="IPR001245">
    <property type="entry name" value="Ser-Thr/Tyr_kinase_cat_dom"/>
</dbReference>
<dbReference type="PANTHER" id="PTHR27005">
    <property type="entry name" value="WALL-ASSOCIATED RECEPTOR KINASE-LIKE 21"/>
    <property type="match status" value="1"/>
</dbReference>
<evidence type="ECO:0000256" key="12">
    <source>
        <dbReference type="ARBA" id="ARBA00022989"/>
    </source>
</evidence>
<comment type="similarity">
    <text evidence="2">Belongs to the 'GDSL' lipolytic enzyme family.</text>
</comment>
<dbReference type="Pfam" id="PF13947">
    <property type="entry name" value="GUB_WAK_bind"/>
    <property type="match status" value="1"/>
</dbReference>
<dbReference type="GO" id="GO:0007166">
    <property type="term" value="P:cell surface receptor signaling pathway"/>
    <property type="evidence" value="ECO:0007669"/>
    <property type="project" value="InterPro"/>
</dbReference>
<keyword evidence="3" id="KW-0723">Serine/threonine-protein kinase</keyword>
<reference evidence="22" key="1">
    <citation type="journal article" date="2017" name="Nature">
        <title>The genome of Chenopodium quinoa.</title>
        <authorList>
            <person name="Jarvis D.E."/>
            <person name="Ho Y.S."/>
            <person name="Lightfoot D.J."/>
            <person name="Schmoeckel S.M."/>
            <person name="Li B."/>
            <person name="Borm T.J.A."/>
            <person name="Ohyanagi H."/>
            <person name="Mineta K."/>
            <person name="Michell C.T."/>
            <person name="Saber N."/>
            <person name="Kharbatia N.M."/>
            <person name="Rupper R.R."/>
            <person name="Sharp A.R."/>
            <person name="Dally N."/>
            <person name="Boughton B.A."/>
            <person name="Woo Y.H."/>
            <person name="Gao G."/>
            <person name="Schijlen E.G.W.M."/>
            <person name="Guo X."/>
            <person name="Momin A.A."/>
            <person name="Negrao S."/>
            <person name="Al-Babili S."/>
            <person name="Gehring C."/>
            <person name="Roessner U."/>
            <person name="Jung C."/>
            <person name="Murphy K."/>
            <person name="Arold S.T."/>
            <person name="Gojobori T."/>
            <person name="van der Linden C.G."/>
            <person name="van Loo E.N."/>
            <person name="Jellen E.N."/>
            <person name="Maughan P.J."/>
            <person name="Tester M."/>
        </authorList>
    </citation>
    <scope>NUCLEOTIDE SEQUENCE [LARGE SCALE GENOMIC DNA]</scope>
    <source>
        <strain evidence="22">cv. PI 614886</strain>
    </source>
</reference>
<dbReference type="CDD" id="cd00054">
    <property type="entry name" value="EGF_CA"/>
    <property type="match status" value="1"/>
</dbReference>
<dbReference type="Pfam" id="PF07714">
    <property type="entry name" value="PK_Tyr_Ser-Thr"/>
    <property type="match status" value="1"/>
</dbReference>
<keyword evidence="13" id="KW-0472">Membrane</keyword>
<comment type="caution">
    <text evidence="18">Lacks conserved residue(s) required for the propagation of feature annotation.</text>
</comment>
<dbReference type="AlphaFoldDB" id="A0A803MJA6"/>
<evidence type="ECO:0000256" key="7">
    <source>
        <dbReference type="ARBA" id="ARBA00022729"/>
    </source>
</evidence>
<evidence type="ECO:0000256" key="13">
    <source>
        <dbReference type="ARBA" id="ARBA00023136"/>
    </source>
</evidence>
<dbReference type="InterPro" id="IPR008271">
    <property type="entry name" value="Ser/Thr_kinase_AS"/>
</dbReference>
<evidence type="ECO:0000256" key="19">
    <source>
        <dbReference type="SAM" id="SignalP"/>
    </source>
</evidence>
<keyword evidence="6" id="KW-0812">Transmembrane</keyword>
<dbReference type="InterPro" id="IPR000719">
    <property type="entry name" value="Prot_kinase_dom"/>
</dbReference>
<accession>A0A803MJA6</accession>
<dbReference type="Pfam" id="PF07645">
    <property type="entry name" value="EGF_CA"/>
    <property type="match status" value="1"/>
</dbReference>
<dbReference type="InterPro" id="IPR036514">
    <property type="entry name" value="SGNH_hydro_sf"/>
</dbReference>
<evidence type="ECO:0000256" key="5">
    <source>
        <dbReference type="ARBA" id="ARBA00022679"/>
    </source>
</evidence>
<dbReference type="SUPFAM" id="SSF56112">
    <property type="entry name" value="Protein kinase-like (PK-like)"/>
    <property type="match status" value="1"/>
</dbReference>
<dbReference type="Gene3D" id="2.90.20.10">
    <property type="entry name" value="Plasmodium vivax P25 domain"/>
    <property type="match status" value="1"/>
</dbReference>
<evidence type="ECO:0000256" key="14">
    <source>
        <dbReference type="ARBA" id="ARBA00023157"/>
    </source>
</evidence>
<evidence type="ECO:0000259" key="20">
    <source>
        <dbReference type="PROSITE" id="PS50011"/>
    </source>
</evidence>
<evidence type="ECO:0000256" key="4">
    <source>
        <dbReference type="ARBA" id="ARBA00022536"/>
    </source>
</evidence>
<proteinExistence type="inferred from homology"/>
<dbReference type="GO" id="GO:0005886">
    <property type="term" value="C:plasma membrane"/>
    <property type="evidence" value="ECO:0007669"/>
    <property type="project" value="TreeGrafter"/>
</dbReference>
<dbReference type="InterPro" id="IPR049883">
    <property type="entry name" value="NOTCH1_EGF-like"/>
</dbReference>
<dbReference type="PROSITE" id="PS50026">
    <property type="entry name" value="EGF_3"/>
    <property type="match status" value="1"/>
</dbReference>
<feature type="domain" description="Protein kinase" evidence="20">
    <location>
        <begin position="456"/>
        <end position="773"/>
    </location>
</feature>
<dbReference type="PROSITE" id="PS00108">
    <property type="entry name" value="PROTEIN_KINASE_ST"/>
    <property type="match status" value="1"/>
</dbReference>
<keyword evidence="8" id="KW-0677">Repeat</keyword>
<dbReference type="SMART" id="SM00179">
    <property type="entry name" value="EGF_CA"/>
    <property type="match status" value="1"/>
</dbReference>
<keyword evidence="11" id="KW-0067">ATP-binding</keyword>
<evidence type="ECO:0000256" key="18">
    <source>
        <dbReference type="PROSITE-ProRule" id="PRU00076"/>
    </source>
</evidence>
<feature type="chain" id="PRO_5031518724" evidence="19">
    <location>
        <begin position="25"/>
        <end position="939"/>
    </location>
</feature>
<evidence type="ECO:0000256" key="2">
    <source>
        <dbReference type="ARBA" id="ARBA00008668"/>
    </source>
</evidence>
<dbReference type="Proteomes" id="UP000596660">
    <property type="component" value="Unplaced"/>
</dbReference>
<dbReference type="InterPro" id="IPR013695">
    <property type="entry name" value="WAK"/>
</dbReference>
<dbReference type="InterPro" id="IPR000152">
    <property type="entry name" value="EGF-type_Asp/Asn_hydroxyl_site"/>
</dbReference>
<evidence type="ECO:0000256" key="1">
    <source>
        <dbReference type="ARBA" id="ARBA00004479"/>
    </source>
</evidence>
<dbReference type="InterPro" id="IPR011009">
    <property type="entry name" value="Kinase-like_dom_sf"/>
</dbReference>
<dbReference type="GO" id="GO:0004674">
    <property type="term" value="F:protein serine/threonine kinase activity"/>
    <property type="evidence" value="ECO:0007669"/>
    <property type="project" value="UniProtKB-KW"/>
</dbReference>
<evidence type="ECO:0000313" key="23">
    <source>
        <dbReference type="Proteomes" id="UP000596660"/>
    </source>
</evidence>
<dbReference type="GO" id="GO:0005524">
    <property type="term" value="F:ATP binding"/>
    <property type="evidence" value="ECO:0007669"/>
    <property type="project" value="UniProtKB-KW"/>
</dbReference>
<dbReference type="InterPro" id="IPR001087">
    <property type="entry name" value="GDSL"/>
</dbReference>
<dbReference type="Gene3D" id="1.10.510.10">
    <property type="entry name" value="Transferase(Phosphotransferase) domain 1"/>
    <property type="match status" value="2"/>
</dbReference>
<organism evidence="22 23">
    <name type="scientific">Chenopodium quinoa</name>
    <name type="common">Quinoa</name>
    <dbReference type="NCBI Taxonomy" id="63459"/>
    <lineage>
        <taxon>Eukaryota</taxon>
        <taxon>Viridiplantae</taxon>
        <taxon>Streptophyta</taxon>
        <taxon>Embryophyta</taxon>
        <taxon>Tracheophyta</taxon>
        <taxon>Spermatophyta</taxon>
        <taxon>Magnoliopsida</taxon>
        <taxon>eudicotyledons</taxon>
        <taxon>Gunneridae</taxon>
        <taxon>Pentapetalae</taxon>
        <taxon>Caryophyllales</taxon>
        <taxon>Chenopodiaceae</taxon>
        <taxon>Chenopodioideae</taxon>
        <taxon>Atripliceae</taxon>
        <taxon>Chenopodium</taxon>
    </lineage>
</organism>